<dbReference type="EMBL" id="JAVRRT010000023">
    <property type="protein sequence ID" value="KAK5163760.1"/>
    <property type="molecule type" value="Genomic_DNA"/>
</dbReference>
<protein>
    <submittedName>
        <fullName evidence="2">Uncharacterized protein</fullName>
    </submittedName>
</protein>
<keyword evidence="3" id="KW-1185">Reference proteome</keyword>
<comment type="caution">
    <text evidence="2">The sequence shown here is derived from an EMBL/GenBank/DDBJ whole genome shotgun (WGS) entry which is preliminary data.</text>
</comment>
<gene>
    <name evidence="2" type="ORF">LTR77_010433</name>
</gene>
<reference evidence="2 3" key="1">
    <citation type="submission" date="2023-08" db="EMBL/GenBank/DDBJ databases">
        <title>Black Yeasts Isolated from many extreme environments.</title>
        <authorList>
            <person name="Coleine C."/>
            <person name="Stajich J.E."/>
            <person name="Selbmann L."/>
        </authorList>
    </citation>
    <scope>NUCLEOTIDE SEQUENCE [LARGE SCALE GENOMIC DNA]</scope>
    <source>
        <strain evidence="2 3">CCFEE 5935</strain>
    </source>
</reference>
<dbReference type="Proteomes" id="UP001337655">
    <property type="component" value="Unassembled WGS sequence"/>
</dbReference>
<feature type="chain" id="PRO_5043485635" evidence="1">
    <location>
        <begin position="23"/>
        <end position="156"/>
    </location>
</feature>
<proteinExistence type="predicted"/>
<keyword evidence="1" id="KW-0732">Signal</keyword>
<dbReference type="GeneID" id="89931761"/>
<evidence type="ECO:0000256" key="1">
    <source>
        <dbReference type="SAM" id="SignalP"/>
    </source>
</evidence>
<name>A0AAV9NVE8_9PEZI</name>
<dbReference type="AlphaFoldDB" id="A0AAV9NVE8"/>
<accession>A0AAV9NVE8</accession>
<feature type="signal peptide" evidence="1">
    <location>
        <begin position="1"/>
        <end position="22"/>
    </location>
</feature>
<dbReference type="RefSeq" id="XP_064654162.1">
    <property type="nucleotide sequence ID" value="XM_064807653.1"/>
</dbReference>
<organism evidence="2 3">
    <name type="scientific">Saxophila tyrrhenica</name>
    <dbReference type="NCBI Taxonomy" id="1690608"/>
    <lineage>
        <taxon>Eukaryota</taxon>
        <taxon>Fungi</taxon>
        <taxon>Dikarya</taxon>
        <taxon>Ascomycota</taxon>
        <taxon>Pezizomycotina</taxon>
        <taxon>Dothideomycetes</taxon>
        <taxon>Dothideomycetidae</taxon>
        <taxon>Mycosphaerellales</taxon>
        <taxon>Extremaceae</taxon>
        <taxon>Saxophila</taxon>
    </lineage>
</organism>
<evidence type="ECO:0000313" key="3">
    <source>
        <dbReference type="Proteomes" id="UP001337655"/>
    </source>
</evidence>
<sequence length="156" mass="16746">MSFLPPLLVLAALSAPIDIGAAVGLAIALIDKRTTTPTDHAMIFQFDAEDLRLGDLRRLSGLVMNATDSEGSGAAVFSSQGDGEHEGFGGMKVHTRGLETEVNGTYIAVPHSMEVSEDDEEARAVRELHEAGLARAKLVEEPRDVLEAFMQLRKGM</sequence>
<evidence type="ECO:0000313" key="2">
    <source>
        <dbReference type="EMBL" id="KAK5163760.1"/>
    </source>
</evidence>